<reference evidence="1 2" key="1">
    <citation type="journal article" date="2011" name="Genome Biol.">
        <title>Comparative genome sequence analysis underscores mycoparasitism as the ancestral life style of Trichoderma.</title>
        <authorList>
            <person name="Kubicek C.P."/>
            <person name="Herrera-Estrella A."/>
            <person name="Seidl-Seiboth V."/>
            <person name="Martinez D.A."/>
            <person name="Druzhinina I.S."/>
            <person name="Thon M."/>
            <person name="Zeilinger S."/>
            <person name="Casas-Flores S."/>
            <person name="Horwitz B.A."/>
            <person name="Mukherjee P.K."/>
            <person name="Mukherjee M."/>
            <person name="Kredics L."/>
            <person name="Alcaraz L.D."/>
            <person name="Aerts A."/>
            <person name="Antal Z."/>
            <person name="Atanasova L."/>
            <person name="Cervantes-Badillo M.G."/>
            <person name="Challacombe J."/>
            <person name="Chertkov O."/>
            <person name="McCluskey K."/>
            <person name="Coulpier F."/>
            <person name="Deshpande N."/>
            <person name="von Doehren H."/>
            <person name="Ebbole D.J."/>
            <person name="Esquivel-Naranjo E.U."/>
            <person name="Fekete E."/>
            <person name="Flipphi M."/>
            <person name="Glaser F."/>
            <person name="Gomez-Rodriguez E.Y."/>
            <person name="Gruber S."/>
            <person name="Han C."/>
            <person name="Henrissat B."/>
            <person name="Hermosa R."/>
            <person name="Hernandez-Onate M."/>
            <person name="Karaffa L."/>
            <person name="Kosti I."/>
            <person name="Le Crom S."/>
            <person name="Lindquist E."/>
            <person name="Lucas S."/>
            <person name="Luebeck M."/>
            <person name="Luebeck P.S."/>
            <person name="Margeot A."/>
            <person name="Metz B."/>
            <person name="Misra M."/>
            <person name="Nevalainen H."/>
            <person name="Omann M."/>
            <person name="Packer N."/>
            <person name="Perrone G."/>
            <person name="Uresti-Rivera E.E."/>
            <person name="Salamov A."/>
            <person name="Schmoll M."/>
            <person name="Seiboth B."/>
            <person name="Shapiro H."/>
            <person name="Sukno S."/>
            <person name="Tamayo-Ramos J.A."/>
            <person name="Tisch D."/>
            <person name="Wiest A."/>
            <person name="Wilkinson H.H."/>
            <person name="Zhang M."/>
            <person name="Coutinho P.M."/>
            <person name="Kenerley C.M."/>
            <person name="Monte E."/>
            <person name="Baker S.E."/>
            <person name="Grigoriev I.V."/>
        </authorList>
    </citation>
    <scope>NUCLEOTIDE SEQUENCE [LARGE SCALE GENOMIC DNA]</scope>
    <source>
        <strain evidence="2">Gv29-8 / FGSC 10586</strain>
    </source>
</reference>
<dbReference type="AlphaFoldDB" id="G9MHD3"/>
<dbReference type="HOGENOM" id="CLU_2027053_0_0_1"/>
<proteinExistence type="predicted"/>
<gene>
    <name evidence="1" type="ORF">TRIVIDRAFT_218293</name>
</gene>
<dbReference type="Proteomes" id="UP000007115">
    <property type="component" value="Unassembled WGS sequence"/>
</dbReference>
<dbReference type="GeneID" id="25791333"/>
<keyword evidence="2" id="KW-1185">Reference proteome</keyword>
<evidence type="ECO:0000313" key="2">
    <source>
        <dbReference type="Proteomes" id="UP000007115"/>
    </source>
</evidence>
<sequence>MHGSLRSQSLAAESELKGLRASGATKERDKEAYSLRLRFLIRNVSTNAEKLWYTALSMEAVPHPDNGNEPSREQFAARAISHPASCWTNVVNLSTRGIPMGFDFNVSREFCQFVYPSAWLEN</sequence>
<accession>G9MHD3</accession>
<protein>
    <submittedName>
        <fullName evidence="1">Uncharacterized protein</fullName>
    </submittedName>
</protein>
<organism evidence="1 2">
    <name type="scientific">Hypocrea virens (strain Gv29-8 / FGSC 10586)</name>
    <name type="common">Gliocladium virens</name>
    <name type="synonym">Trichoderma virens</name>
    <dbReference type="NCBI Taxonomy" id="413071"/>
    <lineage>
        <taxon>Eukaryota</taxon>
        <taxon>Fungi</taxon>
        <taxon>Dikarya</taxon>
        <taxon>Ascomycota</taxon>
        <taxon>Pezizomycotina</taxon>
        <taxon>Sordariomycetes</taxon>
        <taxon>Hypocreomycetidae</taxon>
        <taxon>Hypocreales</taxon>
        <taxon>Hypocreaceae</taxon>
        <taxon>Trichoderma</taxon>
    </lineage>
</organism>
<dbReference type="RefSeq" id="XP_013960335.1">
    <property type="nucleotide sequence ID" value="XM_014104860.1"/>
</dbReference>
<comment type="caution">
    <text evidence="1">The sequence shown here is derived from an EMBL/GenBank/DDBJ whole genome shotgun (WGS) entry which is preliminary data.</text>
</comment>
<name>G9MHD3_HYPVG</name>
<dbReference type="VEuPathDB" id="FungiDB:TRIVIDRAFT_218293"/>
<dbReference type="EMBL" id="ABDF02000002">
    <property type="protein sequence ID" value="EHK26121.1"/>
    <property type="molecule type" value="Genomic_DNA"/>
</dbReference>
<evidence type="ECO:0000313" key="1">
    <source>
        <dbReference type="EMBL" id="EHK26121.1"/>
    </source>
</evidence>
<dbReference type="InParanoid" id="G9MHD3"/>